<dbReference type="InterPro" id="IPR059177">
    <property type="entry name" value="GH29D-like_dom"/>
</dbReference>
<evidence type="ECO:0000259" key="12">
    <source>
        <dbReference type="Pfam" id="PF13290"/>
    </source>
</evidence>
<feature type="domain" description="Glycoside hydrolase family 20 catalytic" evidence="10">
    <location>
        <begin position="172"/>
        <end position="511"/>
    </location>
</feature>
<evidence type="ECO:0000256" key="9">
    <source>
        <dbReference type="SAM" id="SignalP"/>
    </source>
</evidence>
<evidence type="ECO:0000313" key="14">
    <source>
        <dbReference type="Proteomes" id="UP000295645"/>
    </source>
</evidence>
<dbReference type="CDD" id="cd06563">
    <property type="entry name" value="GH20_chitobiase-like"/>
    <property type="match status" value="1"/>
</dbReference>
<feature type="domain" description="Beta-hexosaminidase bacterial type N-terminal" evidence="11">
    <location>
        <begin position="39"/>
        <end position="169"/>
    </location>
</feature>
<evidence type="ECO:0000256" key="8">
    <source>
        <dbReference type="PIRSR" id="PIRSR625705-1"/>
    </source>
</evidence>
<evidence type="ECO:0000259" key="11">
    <source>
        <dbReference type="Pfam" id="PF02838"/>
    </source>
</evidence>
<keyword evidence="4" id="KW-0378">Hydrolase</keyword>
<dbReference type="Pfam" id="PF02838">
    <property type="entry name" value="Glyco_hydro_20b"/>
    <property type="match status" value="1"/>
</dbReference>
<dbReference type="InterPro" id="IPR015883">
    <property type="entry name" value="Glyco_hydro_20_cat"/>
</dbReference>
<dbReference type="GO" id="GO:0016020">
    <property type="term" value="C:membrane"/>
    <property type="evidence" value="ECO:0007669"/>
    <property type="project" value="TreeGrafter"/>
</dbReference>
<dbReference type="PANTHER" id="PTHR22600:SF57">
    <property type="entry name" value="BETA-N-ACETYLHEXOSAMINIDASE"/>
    <property type="match status" value="1"/>
</dbReference>
<evidence type="ECO:0000256" key="2">
    <source>
        <dbReference type="ARBA" id="ARBA00006285"/>
    </source>
</evidence>
<proteinExistence type="inferred from homology"/>
<dbReference type="Gene3D" id="3.30.379.10">
    <property type="entry name" value="Chitobiase/beta-hexosaminidase domain 2-like"/>
    <property type="match status" value="1"/>
</dbReference>
<dbReference type="GO" id="GO:0004563">
    <property type="term" value="F:beta-N-acetylhexosaminidase activity"/>
    <property type="evidence" value="ECO:0007669"/>
    <property type="project" value="UniProtKB-EC"/>
</dbReference>
<dbReference type="InterPro" id="IPR025705">
    <property type="entry name" value="Beta_hexosaminidase_sua/sub"/>
</dbReference>
<dbReference type="RefSeq" id="WP_243649116.1">
    <property type="nucleotide sequence ID" value="NZ_SMCS01000001.1"/>
</dbReference>
<dbReference type="GO" id="GO:0030203">
    <property type="term" value="P:glycosaminoglycan metabolic process"/>
    <property type="evidence" value="ECO:0007669"/>
    <property type="project" value="TreeGrafter"/>
</dbReference>
<sequence length="783" mass="85335">MMGLVDQPVSLSSMKIRTIFLSVLLCFSCQAFAGDGELPLIPLPVQAVPQAGQLTIGPGTVIRVVPSDAAALRVAHALSDLLAHSGGPTLAVVTEPAANDDPAIVIRRRTDAAVTQAEGYTLDVTSKEASIVARDESGLYYGAVSLWQLFTAHASGTTATVPAVRIDDWPRFGWRGLMIDSARHMQSVADIERMVDQMALHKLNTLHWHLTDDQGWRIEIKRYPELTRTGAWRTPPEAGKEGTPTRYGGFYTQEQIRQVVAYASARHITIVPELDMPGHAQAAVAAYPQFGVTGRRPSVSVDWGVNPYLYNVDEPTVHFLEGVLDEVMALFPSRYIHLGGDEAIKDQWEASADVQAKMHALGLEHPEQMQSWLMGRLGQYLQNHGRRLIGWDEILEGGVPGDAAVMSWRGTSGIQKAIQAGHDVVVAPDPFLYFDYVQSTRADETAGRLPMQTLQNVYAFEVVPQGLAPGQAKRILGAQANVWSEHMPSAAHLQHAIFPRLDALAEMVWTPAEKRSWSGFLARLPAQLTRYRQQGIGYADSAFAVTIDVDRVQALTSGKALVTLSNQVGSGTIHYTLDGTPPVSGSPVYAAPFTVTLPTTVKAATLTPSGTVLADARERILDVPQLRTIAGNELTACPSEHIDEMRAQPTPDATSLSPVYNVNVFDSCRRTPPLPLDPIRAVVVDIARLPRNVALAHDARLIVRRHASSVHGELEIRVDRCDGPEVSVTNLPDPKSSPRRFELTAALPPLRGAHTLCLLLTASPEDPYYGVTTLRLQQTTEQP</sequence>
<dbReference type="InterPro" id="IPR029018">
    <property type="entry name" value="Hex-like_dom2"/>
</dbReference>
<feature type="chain" id="PRO_5020799424" description="beta-N-acetylhexosaminidase" evidence="9">
    <location>
        <begin position="34"/>
        <end position="783"/>
    </location>
</feature>
<evidence type="ECO:0000256" key="3">
    <source>
        <dbReference type="ARBA" id="ARBA00012663"/>
    </source>
</evidence>
<gene>
    <name evidence="13" type="ORF">EC912_101684</name>
</gene>
<comment type="caution">
    <text evidence="13">The sequence shown here is derived from an EMBL/GenBank/DDBJ whole genome shotgun (WGS) entry which is preliminary data.</text>
</comment>
<comment type="similarity">
    <text evidence="2">Belongs to the glycosyl hydrolase 20 family.</text>
</comment>
<dbReference type="PANTHER" id="PTHR22600">
    <property type="entry name" value="BETA-HEXOSAMINIDASE"/>
    <property type="match status" value="1"/>
</dbReference>
<evidence type="ECO:0000256" key="6">
    <source>
        <dbReference type="ARBA" id="ARBA00030512"/>
    </source>
</evidence>
<evidence type="ECO:0000313" key="13">
    <source>
        <dbReference type="EMBL" id="TCV97667.1"/>
    </source>
</evidence>
<evidence type="ECO:0000256" key="4">
    <source>
        <dbReference type="ARBA" id="ARBA00022801"/>
    </source>
</evidence>
<organism evidence="13 14">
    <name type="scientific">Luteibacter rhizovicinus</name>
    <dbReference type="NCBI Taxonomy" id="242606"/>
    <lineage>
        <taxon>Bacteria</taxon>
        <taxon>Pseudomonadati</taxon>
        <taxon>Pseudomonadota</taxon>
        <taxon>Gammaproteobacteria</taxon>
        <taxon>Lysobacterales</taxon>
        <taxon>Rhodanobacteraceae</taxon>
        <taxon>Luteibacter</taxon>
    </lineage>
</organism>
<name>A0A4R3YWX7_9GAMM</name>
<evidence type="ECO:0000256" key="5">
    <source>
        <dbReference type="ARBA" id="ARBA00023295"/>
    </source>
</evidence>
<dbReference type="EC" id="3.2.1.52" evidence="3"/>
<dbReference type="Proteomes" id="UP000295645">
    <property type="component" value="Unassembled WGS sequence"/>
</dbReference>
<dbReference type="PRINTS" id="PR00738">
    <property type="entry name" value="GLHYDRLASE20"/>
</dbReference>
<feature type="signal peptide" evidence="9">
    <location>
        <begin position="1"/>
        <end position="33"/>
    </location>
</feature>
<dbReference type="SUPFAM" id="SSF51445">
    <property type="entry name" value="(Trans)glycosidases"/>
    <property type="match status" value="1"/>
</dbReference>
<comment type="catalytic activity">
    <reaction evidence="1">
        <text>Hydrolysis of terminal non-reducing N-acetyl-D-hexosamine residues in N-acetyl-beta-D-hexosaminides.</text>
        <dbReference type="EC" id="3.2.1.52"/>
    </reaction>
</comment>
<protein>
    <recommendedName>
        <fullName evidence="3">beta-N-acetylhexosaminidase</fullName>
        <ecNumber evidence="3">3.2.1.52</ecNumber>
    </recommendedName>
    <alternativeName>
        <fullName evidence="6">Beta-N-acetylhexosaminidase</fullName>
    </alternativeName>
    <alternativeName>
        <fullName evidence="7">N-acetyl-beta-glucosaminidase</fullName>
    </alternativeName>
</protein>
<dbReference type="InterPro" id="IPR015882">
    <property type="entry name" value="HEX_bac_N"/>
</dbReference>
<evidence type="ECO:0000256" key="1">
    <source>
        <dbReference type="ARBA" id="ARBA00001231"/>
    </source>
</evidence>
<keyword evidence="14" id="KW-1185">Reference proteome</keyword>
<dbReference type="InterPro" id="IPR017853">
    <property type="entry name" value="GH"/>
</dbReference>
<feature type="domain" description="GH29D-like beta-sandwich" evidence="12">
    <location>
        <begin position="559"/>
        <end position="610"/>
    </location>
</feature>
<evidence type="ECO:0000259" key="10">
    <source>
        <dbReference type="Pfam" id="PF00728"/>
    </source>
</evidence>
<dbReference type="GO" id="GO:0005975">
    <property type="term" value="P:carbohydrate metabolic process"/>
    <property type="evidence" value="ECO:0007669"/>
    <property type="project" value="InterPro"/>
</dbReference>
<dbReference type="Pfam" id="PF00728">
    <property type="entry name" value="Glyco_hydro_20"/>
    <property type="match status" value="1"/>
</dbReference>
<dbReference type="SUPFAM" id="SSF55545">
    <property type="entry name" value="beta-N-acetylhexosaminidase-like domain"/>
    <property type="match status" value="1"/>
</dbReference>
<dbReference type="EMBL" id="SMCS01000001">
    <property type="protein sequence ID" value="TCV97667.1"/>
    <property type="molecule type" value="Genomic_DNA"/>
</dbReference>
<keyword evidence="5" id="KW-0326">Glycosidase</keyword>
<dbReference type="AlphaFoldDB" id="A0A4R3YWX7"/>
<keyword evidence="9" id="KW-0732">Signal</keyword>
<reference evidence="13 14" key="1">
    <citation type="submission" date="2019-03" db="EMBL/GenBank/DDBJ databases">
        <title>Above-ground endophytic microbial communities from plants in different locations in the United States.</title>
        <authorList>
            <person name="Frank C."/>
        </authorList>
    </citation>
    <scope>NUCLEOTIDE SEQUENCE [LARGE SCALE GENOMIC DNA]</scope>
    <source>
        <strain evidence="13 14">LP_13_YM</strain>
    </source>
</reference>
<dbReference type="Pfam" id="PF13290">
    <property type="entry name" value="CHB_HEX_C_1"/>
    <property type="match status" value="1"/>
</dbReference>
<accession>A0A4R3YWX7</accession>
<evidence type="ECO:0000256" key="7">
    <source>
        <dbReference type="ARBA" id="ARBA00033000"/>
    </source>
</evidence>
<feature type="active site" description="Proton donor" evidence="8">
    <location>
        <position position="342"/>
    </location>
</feature>
<dbReference type="Gene3D" id="3.20.20.80">
    <property type="entry name" value="Glycosidases"/>
    <property type="match status" value="1"/>
</dbReference>